<sequence>MAPRSGYGIPLFRWYSTNDKYVNIEINNKKFIVELEKFKNKTSNRKNRLQKLYFIKVFISDNIGKNYKLFGVIMNSMIYQILM</sequence>
<gene>
    <name evidence="1" type="ORF">GLOIN_2v1071133</name>
</gene>
<evidence type="ECO:0000313" key="1">
    <source>
        <dbReference type="EMBL" id="POG55183.1"/>
    </source>
</evidence>
<dbReference type="Proteomes" id="UP000018888">
    <property type="component" value="Unassembled WGS sequence"/>
</dbReference>
<evidence type="ECO:0000313" key="2">
    <source>
        <dbReference type="Proteomes" id="UP000018888"/>
    </source>
</evidence>
<protein>
    <submittedName>
        <fullName evidence="1">Uncharacterized protein</fullName>
    </submittedName>
</protein>
<dbReference type="EMBL" id="AUPC02000766">
    <property type="protein sequence ID" value="POG55183.1"/>
    <property type="molecule type" value="Genomic_DNA"/>
</dbReference>
<organism evidence="1 2">
    <name type="scientific">Rhizophagus irregularis (strain DAOM 181602 / DAOM 197198 / MUCL 43194)</name>
    <name type="common">Arbuscular mycorrhizal fungus</name>
    <name type="synonym">Glomus intraradices</name>
    <dbReference type="NCBI Taxonomy" id="747089"/>
    <lineage>
        <taxon>Eukaryota</taxon>
        <taxon>Fungi</taxon>
        <taxon>Fungi incertae sedis</taxon>
        <taxon>Mucoromycota</taxon>
        <taxon>Glomeromycotina</taxon>
        <taxon>Glomeromycetes</taxon>
        <taxon>Glomerales</taxon>
        <taxon>Glomeraceae</taxon>
        <taxon>Rhizophagus</taxon>
    </lineage>
</organism>
<keyword evidence="2" id="KW-1185">Reference proteome</keyword>
<proteinExistence type="predicted"/>
<dbReference type="AlphaFoldDB" id="A0A2P4NPX3"/>
<reference evidence="1 2" key="2">
    <citation type="journal article" date="2018" name="New Phytol.">
        <title>High intraspecific genome diversity in the model arbuscular mycorrhizal symbiont Rhizophagus irregularis.</title>
        <authorList>
            <person name="Chen E.C.H."/>
            <person name="Morin E."/>
            <person name="Beaudet D."/>
            <person name="Noel J."/>
            <person name="Yildirir G."/>
            <person name="Ndikumana S."/>
            <person name="Charron P."/>
            <person name="St-Onge C."/>
            <person name="Giorgi J."/>
            <person name="Kruger M."/>
            <person name="Marton T."/>
            <person name="Ropars J."/>
            <person name="Grigoriev I.V."/>
            <person name="Hainaut M."/>
            <person name="Henrissat B."/>
            <person name="Roux C."/>
            <person name="Martin F."/>
            <person name="Corradi N."/>
        </authorList>
    </citation>
    <scope>NUCLEOTIDE SEQUENCE [LARGE SCALE GENOMIC DNA]</scope>
    <source>
        <strain evidence="1 2">DAOM 197198</strain>
    </source>
</reference>
<reference evidence="1 2" key="1">
    <citation type="journal article" date="2013" name="Proc. Natl. Acad. Sci. U.S.A.">
        <title>Genome of an arbuscular mycorrhizal fungus provides insight into the oldest plant symbiosis.</title>
        <authorList>
            <person name="Tisserant E."/>
            <person name="Malbreil M."/>
            <person name="Kuo A."/>
            <person name="Kohler A."/>
            <person name="Symeonidi A."/>
            <person name="Balestrini R."/>
            <person name="Charron P."/>
            <person name="Duensing N."/>
            <person name="Frei Dit Frey N."/>
            <person name="Gianinazzi-Pearson V."/>
            <person name="Gilbert L.B."/>
            <person name="Handa Y."/>
            <person name="Herr J.R."/>
            <person name="Hijri M."/>
            <person name="Koul R."/>
            <person name="Kawaguchi M."/>
            <person name="Krajinski F."/>
            <person name="Lammers P.J."/>
            <person name="Masclaux F.G."/>
            <person name="Murat C."/>
            <person name="Morin E."/>
            <person name="Ndikumana S."/>
            <person name="Pagni M."/>
            <person name="Petitpierre D."/>
            <person name="Requena N."/>
            <person name="Rosikiewicz P."/>
            <person name="Riley R."/>
            <person name="Saito K."/>
            <person name="San Clemente H."/>
            <person name="Shapiro H."/>
            <person name="van Tuinen D."/>
            <person name="Becard G."/>
            <person name="Bonfante P."/>
            <person name="Paszkowski U."/>
            <person name="Shachar-Hill Y.Y."/>
            <person name="Tuskan G.A."/>
            <person name="Young P.W."/>
            <person name="Sanders I.R."/>
            <person name="Henrissat B."/>
            <person name="Rensing S.A."/>
            <person name="Grigoriev I.V."/>
            <person name="Corradi N."/>
            <person name="Roux C."/>
            <person name="Martin F."/>
        </authorList>
    </citation>
    <scope>NUCLEOTIDE SEQUENCE [LARGE SCALE GENOMIC DNA]</scope>
    <source>
        <strain evidence="1 2">DAOM 197198</strain>
    </source>
</reference>
<name>A0A2P4NPX3_RHIID</name>
<accession>A0A2P4NPX3</accession>
<comment type="caution">
    <text evidence="1">The sequence shown here is derived from an EMBL/GenBank/DDBJ whole genome shotgun (WGS) entry which is preliminary data.</text>
</comment>